<accession>A0A369CC90</accession>
<comment type="caution">
    <text evidence="4">The sequence shown here is derived from an EMBL/GenBank/DDBJ whole genome shotgun (WGS) entry which is preliminary data.</text>
</comment>
<evidence type="ECO:0000256" key="1">
    <source>
        <dbReference type="ARBA" id="ARBA00022729"/>
    </source>
</evidence>
<gene>
    <name evidence="4" type="ORF">DFQ59_103125</name>
</gene>
<keyword evidence="5" id="KW-1185">Reference proteome</keyword>
<sequence length="233" mass="24972">MNVRLFRALAAVAAVSLAGVGSAVAAPVSGLYLGVDGGINIADEADYDSDYSGSHWADFNTGWGLFFKGGYGFGNNWRAELELGHRRNNVEGFGPSWWTTAEGTGELTSTTAFINALYDFDMGWSWTPYVGAGLGVARIDAENIRRAIPGYSCCTGIVSGDDTVAAFQFLAGAAYPISGGLLLTLDYRYLTTRDPEFDFGGACYGDGSYCSSSEKLDSSYSDNTFTIGLRWQF</sequence>
<dbReference type="EMBL" id="QPJY01000003">
    <property type="protein sequence ID" value="RCX31161.1"/>
    <property type="molecule type" value="Genomic_DNA"/>
</dbReference>
<evidence type="ECO:0000313" key="5">
    <source>
        <dbReference type="Proteomes" id="UP000252707"/>
    </source>
</evidence>
<dbReference type="Gene3D" id="2.40.160.20">
    <property type="match status" value="1"/>
</dbReference>
<dbReference type="AlphaFoldDB" id="A0A369CC90"/>
<feature type="chain" id="PRO_5016853065" evidence="2">
    <location>
        <begin position="26"/>
        <end position="233"/>
    </location>
</feature>
<name>A0A369CC90_9GAMM</name>
<feature type="signal peptide" evidence="2">
    <location>
        <begin position="1"/>
        <end position="25"/>
    </location>
</feature>
<evidence type="ECO:0000259" key="3">
    <source>
        <dbReference type="Pfam" id="PF13505"/>
    </source>
</evidence>
<dbReference type="OrthoDB" id="9810784at2"/>
<proteinExistence type="predicted"/>
<organism evidence="4 5">
    <name type="scientific">Thioalbus denitrificans</name>
    <dbReference type="NCBI Taxonomy" id="547122"/>
    <lineage>
        <taxon>Bacteria</taxon>
        <taxon>Pseudomonadati</taxon>
        <taxon>Pseudomonadota</taxon>
        <taxon>Gammaproteobacteria</taxon>
        <taxon>Chromatiales</taxon>
        <taxon>Ectothiorhodospiraceae</taxon>
        <taxon>Thioalbus</taxon>
    </lineage>
</organism>
<dbReference type="Pfam" id="PF13505">
    <property type="entry name" value="OMP_b-brl"/>
    <property type="match status" value="1"/>
</dbReference>
<reference evidence="4 5" key="1">
    <citation type="submission" date="2018-07" db="EMBL/GenBank/DDBJ databases">
        <title>Genomic Encyclopedia of Type Strains, Phase IV (KMG-IV): sequencing the most valuable type-strain genomes for metagenomic binning, comparative biology and taxonomic classification.</title>
        <authorList>
            <person name="Goeker M."/>
        </authorList>
    </citation>
    <scope>NUCLEOTIDE SEQUENCE [LARGE SCALE GENOMIC DNA]</scope>
    <source>
        <strain evidence="4 5">DSM 26407</strain>
    </source>
</reference>
<evidence type="ECO:0000256" key="2">
    <source>
        <dbReference type="SAM" id="SignalP"/>
    </source>
</evidence>
<evidence type="ECO:0000313" key="4">
    <source>
        <dbReference type="EMBL" id="RCX31161.1"/>
    </source>
</evidence>
<dbReference type="InterPro" id="IPR027385">
    <property type="entry name" value="Beta-barrel_OMP"/>
</dbReference>
<protein>
    <submittedName>
        <fullName evidence="4">Opacity protein-like surface antigen</fullName>
    </submittedName>
</protein>
<dbReference type="InterPro" id="IPR011250">
    <property type="entry name" value="OMP/PagP_B-barrel"/>
</dbReference>
<dbReference type="Proteomes" id="UP000252707">
    <property type="component" value="Unassembled WGS sequence"/>
</dbReference>
<keyword evidence="1 2" id="KW-0732">Signal</keyword>
<dbReference type="RefSeq" id="WP_114279347.1">
    <property type="nucleotide sequence ID" value="NZ_QPJY01000003.1"/>
</dbReference>
<dbReference type="SUPFAM" id="SSF56925">
    <property type="entry name" value="OMPA-like"/>
    <property type="match status" value="1"/>
</dbReference>
<feature type="domain" description="Outer membrane protein beta-barrel" evidence="3">
    <location>
        <begin position="10"/>
        <end position="233"/>
    </location>
</feature>